<dbReference type="RefSeq" id="WP_137247747.1">
    <property type="nucleotide sequence ID" value="NZ_SZQA01000013.1"/>
</dbReference>
<dbReference type="EMBL" id="SZQA01000013">
    <property type="protein sequence ID" value="TKK87950.1"/>
    <property type="molecule type" value="Genomic_DNA"/>
</dbReference>
<proteinExistence type="predicted"/>
<keyword evidence="1" id="KW-0732">Signal</keyword>
<protein>
    <submittedName>
        <fullName evidence="2">Uncharacterized protein</fullName>
    </submittedName>
</protein>
<dbReference type="OrthoDB" id="3541589at2"/>
<accession>A0A4U3MGM4</accession>
<evidence type="ECO:0000313" key="2">
    <source>
        <dbReference type="EMBL" id="TKK87950.1"/>
    </source>
</evidence>
<comment type="caution">
    <text evidence="2">The sequence shown here is derived from an EMBL/GenBank/DDBJ whole genome shotgun (WGS) entry which is preliminary data.</text>
</comment>
<evidence type="ECO:0000256" key="1">
    <source>
        <dbReference type="SAM" id="SignalP"/>
    </source>
</evidence>
<reference evidence="2 3" key="1">
    <citation type="submission" date="2019-04" db="EMBL/GenBank/DDBJ databases">
        <title>Herbidospora sp. NEAU-GS14.nov., a novel actinomycete isolated from soil.</title>
        <authorList>
            <person name="Han L."/>
        </authorList>
    </citation>
    <scope>NUCLEOTIDE SEQUENCE [LARGE SCALE GENOMIC DNA]</scope>
    <source>
        <strain evidence="2 3">NEAU-GS14</strain>
    </source>
</reference>
<sequence length="73" mass="8060">MRKARAVLVSAVVVLGASVMIGATPAQADARLSGVFRTSAECERIGAHGVAQGWWNDYSCVWEGRYRYYFLYA</sequence>
<organism evidence="2 3">
    <name type="scientific">Herbidospora galbida</name>
    <dbReference type="NCBI Taxonomy" id="2575442"/>
    <lineage>
        <taxon>Bacteria</taxon>
        <taxon>Bacillati</taxon>
        <taxon>Actinomycetota</taxon>
        <taxon>Actinomycetes</taxon>
        <taxon>Streptosporangiales</taxon>
        <taxon>Streptosporangiaceae</taxon>
        <taxon>Herbidospora</taxon>
    </lineage>
</organism>
<feature type="signal peptide" evidence="1">
    <location>
        <begin position="1"/>
        <end position="28"/>
    </location>
</feature>
<gene>
    <name evidence="2" type="ORF">FDA94_15420</name>
</gene>
<name>A0A4U3MGM4_9ACTN</name>
<evidence type="ECO:0000313" key="3">
    <source>
        <dbReference type="Proteomes" id="UP000308705"/>
    </source>
</evidence>
<dbReference type="AlphaFoldDB" id="A0A4U3MGM4"/>
<keyword evidence="3" id="KW-1185">Reference proteome</keyword>
<dbReference type="Proteomes" id="UP000308705">
    <property type="component" value="Unassembled WGS sequence"/>
</dbReference>
<feature type="chain" id="PRO_5020394570" evidence="1">
    <location>
        <begin position="29"/>
        <end position="73"/>
    </location>
</feature>